<feature type="compositionally biased region" description="Low complexity" evidence="6">
    <location>
        <begin position="496"/>
        <end position="515"/>
    </location>
</feature>
<feature type="domain" description="Protein kinase" evidence="8">
    <location>
        <begin position="891"/>
        <end position="1153"/>
    </location>
</feature>
<dbReference type="GO" id="GO:0030248">
    <property type="term" value="F:cellulose binding"/>
    <property type="evidence" value="ECO:0007669"/>
    <property type="project" value="InterPro"/>
</dbReference>
<evidence type="ECO:0000256" key="2">
    <source>
        <dbReference type="ARBA" id="ARBA00022741"/>
    </source>
</evidence>
<evidence type="ECO:0000313" key="9">
    <source>
        <dbReference type="EMBL" id="KAI7845413.1"/>
    </source>
</evidence>
<feature type="compositionally biased region" description="Polar residues" evidence="6">
    <location>
        <begin position="1255"/>
        <end position="1278"/>
    </location>
</feature>
<dbReference type="EMBL" id="JADXDR010000018">
    <property type="protein sequence ID" value="KAI7845413.1"/>
    <property type="molecule type" value="Genomic_DNA"/>
</dbReference>
<dbReference type="Gene3D" id="1.10.510.10">
    <property type="entry name" value="Transferase(Phosphotransferase) domain 1"/>
    <property type="match status" value="1"/>
</dbReference>
<dbReference type="GO" id="GO:0004674">
    <property type="term" value="F:protein serine/threonine kinase activity"/>
    <property type="evidence" value="ECO:0007669"/>
    <property type="project" value="TreeGrafter"/>
</dbReference>
<dbReference type="SUPFAM" id="SSF56112">
    <property type="entry name" value="Protein kinase-like (PK-like)"/>
    <property type="match status" value="1"/>
</dbReference>
<evidence type="ECO:0000256" key="1">
    <source>
        <dbReference type="ARBA" id="ARBA00022679"/>
    </source>
</evidence>
<evidence type="ECO:0000259" key="8">
    <source>
        <dbReference type="PROSITE" id="PS50011"/>
    </source>
</evidence>
<keyword evidence="2 5" id="KW-0547">Nucleotide-binding</keyword>
<keyword evidence="10" id="KW-1185">Reference proteome</keyword>
<evidence type="ECO:0000256" key="5">
    <source>
        <dbReference type="PROSITE-ProRule" id="PRU10141"/>
    </source>
</evidence>
<dbReference type="InterPro" id="IPR008271">
    <property type="entry name" value="Ser/Thr_kinase_AS"/>
</dbReference>
<dbReference type="SUPFAM" id="SSF49384">
    <property type="entry name" value="Carbohydrate-binding domain"/>
    <property type="match status" value="1"/>
</dbReference>
<feature type="compositionally biased region" description="Pro residues" evidence="6">
    <location>
        <begin position="1279"/>
        <end position="1289"/>
    </location>
</feature>
<dbReference type="InterPro" id="IPR008965">
    <property type="entry name" value="CBM2/CBM3_carb-bd_dom_sf"/>
</dbReference>
<dbReference type="Pfam" id="PF00069">
    <property type="entry name" value="Pkinase"/>
    <property type="match status" value="1"/>
</dbReference>
<keyword evidence="4 5" id="KW-0067">ATP-binding</keyword>
<accession>A0AAD5DZG1</accession>
<dbReference type="InterPro" id="IPR011009">
    <property type="entry name" value="Kinase-like_dom_sf"/>
</dbReference>
<dbReference type="PROSITE" id="PS50011">
    <property type="entry name" value="PROTEIN_KINASE_DOM"/>
    <property type="match status" value="1"/>
</dbReference>
<dbReference type="GO" id="GO:0005975">
    <property type="term" value="P:carbohydrate metabolic process"/>
    <property type="evidence" value="ECO:0007669"/>
    <property type="project" value="InterPro"/>
</dbReference>
<gene>
    <name evidence="9" type="ORF">COHA_001118</name>
</gene>
<dbReference type="PROSITE" id="PS00108">
    <property type="entry name" value="PROTEIN_KINASE_ST"/>
    <property type="match status" value="1"/>
</dbReference>
<name>A0AAD5DZG1_9CHLO</name>
<dbReference type="InterPro" id="IPR000719">
    <property type="entry name" value="Prot_kinase_dom"/>
</dbReference>
<dbReference type="Gene3D" id="2.60.40.710">
    <property type="entry name" value="Endoglucanase-like"/>
    <property type="match status" value="1"/>
</dbReference>
<dbReference type="InterPro" id="IPR036966">
    <property type="entry name" value="CBM3_sf"/>
</dbReference>
<evidence type="ECO:0000256" key="6">
    <source>
        <dbReference type="SAM" id="MobiDB-lite"/>
    </source>
</evidence>
<dbReference type="PROSITE" id="PS00107">
    <property type="entry name" value="PROTEIN_KINASE_ATP"/>
    <property type="match status" value="1"/>
</dbReference>
<keyword evidence="3" id="KW-0418">Kinase</keyword>
<feature type="compositionally biased region" description="Low complexity" evidence="6">
    <location>
        <begin position="1290"/>
        <end position="1299"/>
    </location>
</feature>
<dbReference type="PANTHER" id="PTHR44329">
    <property type="entry name" value="SERINE/THREONINE-PROTEIN KINASE TNNI3K-RELATED"/>
    <property type="match status" value="1"/>
</dbReference>
<dbReference type="CDD" id="cd13999">
    <property type="entry name" value="STKc_MAP3K-like"/>
    <property type="match status" value="1"/>
</dbReference>
<feature type="region of interest" description="Disordered" evidence="6">
    <location>
        <begin position="557"/>
        <end position="591"/>
    </location>
</feature>
<evidence type="ECO:0000313" key="10">
    <source>
        <dbReference type="Proteomes" id="UP001205105"/>
    </source>
</evidence>
<evidence type="ECO:0000256" key="7">
    <source>
        <dbReference type="SAM" id="SignalP"/>
    </source>
</evidence>
<sequence length="1299" mass="137323">MAAASEAAAAAGRQPSALARPARLLAVLLLLACAAGPPGGAAQQLTDGQLAVVEQQCPVSLQYAVSFGQSDENSTRIPQVPIFVAGLTLQNNANDVFDSEIMLLAPGSVTTALATDSMNRTIEPGGQLLFSFLANKGTGELNASNPYNVGAIQGVTFNNLRCSMVMAAPQPQAPPALPPAAEAAAQPTDLQIEYTPIEYLGQPMVATFIQFLVRARNIRNESALSMADTSMQYWFDGPVEGAPLFAYYNPEQLFTVQCEWASTGCDSVGLSVQSGLPNTPGASFLLNITWNSKAGLLLPTGDASVPSIFLGKGVDVMDLLVTLTTKQGVALLNSTQDYSFMETPELSVNTTSTIIPRRALPNPRIPAFLDGRLVWGQLPSPPANASMPAAMAGGLGGRSGTAMAMGGNGSGNGSMAGLPAGITCESGKDGKGQNCGLMAVYCCQGPDEVTPFIPEQPPSPAPETVVGVESIHQLQPAMETGPGTTAPSLTPPPPSSGNGSAPVAAPASSQKSSSTGMVAGIAGGVAAAVAVAAALGFFMLRRKRRHQQQIKDRRLLEAAQSEAAAKAEADSGKDQDGHSTPGNGSGTAGGGRHAHFAAAGLPIGAAWKGAAANGNGDALMEVVVPGARGRHLWGAPPSELGSAASSPSKVGSLVPLLRSAPSARSGLLKFPSGVSAVSSHDNPVYEDALWGAAPTQQSVLPQHVGSWELQSQVFTQQAMAQAQAAAAAAVAAAQHQQQQQQQGEEDEWRPDVLAMMERKGATAPTLLVEPRPEKPRRPRRQRSSGGGGGSSDEGGSSSSDGEDEDDSFSSGGSSGPADWQVRRSKSWDGHLQDTSTLGDSLPLFMRRRRAQPTQLLQALPPLAPLAPPVLPSSQPAPDVDLNVDYQSEVAPYLGRCLGQGGFGTVYEAVWRGKRVAVKKLPHFGPDQPCSEGMYAALLREIELASKFSSERLVKVYGACTADREHVCLIMELMEGGNLFQRIYDRCKRRMSYLEILQLAHDVAAGLAYLHPSVVHRDLKPQNILLDAEGRAKLADFGISRVKDPTKSYLSQVTNDNGTPMYMAPEQFNGSRVDEKVDVYALGIILNECYTRRQPWRDSSHFFQIILKVAINGERPWVDPDCPEPLRRLITKCWHQDPHMRPSCAEVMRLTAFMIQEEVHRWEQLQSAGGGHVRLPTAARPCGGLGGGHHHHNNNNGGFRRTSLQAPLPTIPSGEPTQLGQQGPQHAQQAEQQAQAEVELVQPPQQPQQQQAVQPSGTAASLPTPDQQAAQQSVRQGSDSPPPAPTPEQAPQPGQQWQQQ</sequence>
<protein>
    <recommendedName>
        <fullName evidence="8">Protein kinase domain-containing protein</fullName>
    </recommendedName>
</protein>
<dbReference type="SMART" id="SM00220">
    <property type="entry name" value="S_TKc"/>
    <property type="match status" value="1"/>
</dbReference>
<feature type="chain" id="PRO_5041988145" description="Protein kinase domain-containing protein" evidence="7">
    <location>
        <begin position="43"/>
        <end position="1299"/>
    </location>
</feature>
<comment type="caution">
    <text evidence="9">The sequence shown here is derived from an EMBL/GenBank/DDBJ whole genome shotgun (WGS) entry which is preliminary data.</text>
</comment>
<evidence type="ECO:0000256" key="4">
    <source>
        <dbReference type="ARBA" id="ARBA00022840"/>
    </source>
</evidence>
<dbReference type="GO" id="GO:0005524">
    <property type="term" value="F:ATP binding"/>
    <property type="evidence" value="ECO:0007669"/>
    <property type="project" value="UniProtKB-UniRule"/>
</dbReference>
<dbReference type="Proteomes" id="UP001205105">
    <property type="component" value="Unassembled WGS sequence"/>
</dbReference>
<reference evidence="9" key="1">
    <citation type="submission" date="2020-11" db="EMBL/GenBank/DDBJ databases">
        <title>Chlorella ohadii genome sequencing and assembly.</title>
        <authorList>
            <person name="Murik O."/>
            <person name="Treves H."/>
            <person name="Kedem I."/>
            <person name="Shotland Y."/>
            <person name="Kaplan A."/>
        </authorList>
    </citation>
    <scope>NUCLEOTIDE SEQUENCE</scope>
    <source>
        <strain evidence="9">1</strain>
    </source>
</reference>
<keyword evidence="1" id="KW-0808">Transferase</keyword>
<feature type="region of interest" description="Disordered" evidence="6">
    <location>
        <begin position="477"/>
        <end position="515"/>
    </location>
</feature>
<dbReference type="InterPro" id="IPR051681">
    <property type="entry name" value="Ser/Thr_Kinases-Pseudokinases"/>
</dbReference>
<feature type="region of interest" description="Disordered" evidence="6">
    <location>
        <begin position="758"/>
        <end position="820"/>
    </location>
</feature>
<feature type="binding site" evidence="5">
    <location>
        <position position="919"/>
    </location>
    <ligand>
        <name>ATP</name>
        <dbReference type="ChEBI" id="CHEBI:30616"/>
    </ligand>
</feature>
<evidence type="ECO:0000256" key="3">
    <source>
        <dbReference type="ARBA" id="ARBA00022777"/>
    </source>
</evidence>
<feature type="region of interest" description="Disordered" evidence="6">
    <location>
        <begin position="1178"/>
        <end position="1299"/>
    </location>
</feature>
<proteinExistence type="predicted"/>
<keyword evidence="7" id="KW-0732">Signal</keyword>
<organism evidence="9 10">
    <name type="scientific">Chlorella ohadii</name>
    <dbReference type="NCBI Taxonomy" id="2649997"/>
    <lineage>
        <taxon>Eukaryota</taxon>
        <taxon>Viridiplantae</taxon>
        <taxon>Chlorophyta</taxon>
        <taxon>core chlorophytes</taxon>
        <taxon>Trebouxiophyceae</taxon>
        <taxon>Chlorellales</taxon>
        <taxon>Chlorellaceae</taxon>
        <taxon>Chlorella clade</taxon>
        <taxon>Chlorella</taxon>
    </lineage>
</organism>
<dbReference type="InterPro" id="IPR017441">
    <property type="entry name" value="Protein_kinase_ATP_BS"/>
</dbReference>
<feature type="signal peptide" evidence="7">
    <location>
        <begin position="1"/>
        <end position="42"/>
    </location>
</feature>
<dbReference type="PANTHER" id="PTHR44329:SF214">
    <property type="entry name" value="PROTEIN KINASE DOMAIN-CONTAINING PROTEIN"/>
    <property type="match status" value="1"/>
</dbReference>
<feature type="compositionally biased region" description="Basic and acidic residues" evidence="6">
    <location>
        <begin position="565"/>
        <end position="577"/>
    </location>
</feature>
<feature type="compositionally biased region" description="Low complexity" evidence="6">
    <location>
        <begin position="1217"/>
        <end position="1254"/>
    </location>
</feature>